<keyword evidence="2" id="KW-1185">Reference proteome</keyword>
<dbReference type="AlphaFoldDB" id="A0A8X7BWC9"/>
<organism evidence="1 2">
    <name type="scientific">Trichonephila inaurata madagascariensis</name>
    <dbReference type="NCBI Taxonomy" id="2747483"/>
    <lineage>
        <taxon>Eukaryota</taxon>
        <taxon>Metazoa</taxon>
        <taxon>Ecdysozoa</taxon>
        <taxon>Arthropoda</taxon>
        <taxon>Chelicerata</taxon>
        <taxon>Arachnida</taxon>
        <taxon>Araneae</taxon>
        <taxon>Araneomorphae</taxon>
        <taxon>Entelegynae</taxon>
        <taxon>Araneoidea</taxon>
        <taxon>Nephilidae</taxon>
        <taxon>Trichonephila</taxon>
        <taxon>Trichonephila inaurata</taxon>
    </lineage>
</organism>
<accession>A0A8X7BWC9</accession>
<dbReference type="EMBL" id="BMAV01005339">
    <property type="protein sequence ID" value="GFY46350.1"/>
    <property type="molecule type" value="Genomic_DNA"/>
</dbReference>
<gene>
    <name evidence="1" type="ORF">TNIN_386651</name>
</gene>
<dbReference type="OrthoDB" id="10299553at2759"/>
<dbReference type="Proteomes" id="UP000886998">
    <property type="component" value="Unassembled WGS sequence"/>
</dbReference>
<protein>
    <submittedName>
        <fullName evidence="1">Uncharacterized protein</fullName>
    </submittedName>
</protein>
<sequence>MYKCPPNTRQESEHFDIWPTLNRLQEAYQMLKKGQNRVKTADLTFLSARQNHSLLSQEVLSNRRSLKEILVSWGRCPTGLIPPHPLYRLRTPSSIVVDLNRLPSDLQYPLD</sequence>
<reference evidence="1" key="1">
    <citation type="submission" date="2020-08" db="EMBL/GenBank/DDBJ databases">
        <title>Multicomponent nature underlies the extraordinary mechanical properties of spider dragline silk.</title>
        <authorList>
            <person name="Kono N."/>
            <person name="Nakamura H."/>
            <person name="Mori M."/>
            <person name="Yoshida Y."/>
            <person name="Ohtoshi R."/>
            <person name="Malay A.D."/>
            <person name="Moran D.A.P."/>
            <person name="Tomita M."/>
            <person name="Numata K."/>
            <person name="Arakawa K."/>
        </authorList>
    </citation>
    <scope>NUCLEOTIDE SEQUENCE</scope>
</reference>
<comment type="caution">
    <text evidence="1">The sequence shown here is derived from an EMBL/GenBank/DDBJ whole genome shotgun (WGS) entry which is preliminary data.</text>
</comment>
<name>A0A8X7BWC9_9ARAC</name>
<evidence type="ECO:0000313" key="2">
    <source>
        <dbReference type="Proteomes" id="UP000886998"/>
    </source>
</evidence>
<evidence type="ECO:0000313" key="1">
    <source>
        <dbReference type="EMBL" id="GFY46350.1"/>
    </source>
</evidence>
<proteinExistence type="predicted"/>